<evidence type="ECO:0000256" key="8">
    <source>
        <dbReference type="ARBA" id="ARBA00023242"/>
    </source>
</evidence>
<dbReference type="InterPro" id="IPR010347">
    <property type="entry name" value="Tdp1"/>
</dbReference>
<evidence type="ECO:0000313" key="15">
    <source>
        <dbReference type="Proteomes" id="UP001159428"/>
    </source>
</evidence>
<reference evidence="14 15" key="1">
    <citation type="submission" date="2022-05" db="EMBL/GenBank/DDBJ databases">
        <authorList>
            <consortium name="Genoscope - CEA"/>
            <person name="William W."/>
        </authorList>
    </citation>
    <scope>NUCLEOTIDE SEQUENCE [LARGE SCALE GENOMIC DNA]</scope>
</reference>
<evidence type="ECO:0000256" key="12">
    <source>
        <dbReference type="SAM" id="MobiDB-lite"/>
    </source>
</evidence>
<feature type="active site" description="Nucleophile" evidence="9">
    <location>
        <position position="191"/>
    </location>
</feature>
<feature type="domain" description="PBZ-type" evidence="13">
    <location>
        <begin position="14"/>
        <end position="38"/>
    </location>
</feature>
<proteinExistence type="inferred from homology"/>
<dbReference type="Pfam" id="PF10283">
    <property type="entry name" value="zf-CCHH"/>
    <property type="match status" value="1"/>
</dbReference>
<accession>A0AAU9XGG0</accession>
<evidence type="ECO:0000256" key="7">
    <source>
        <dbReference type="ARBA" id="ARBA00023204"/>
    </source>
</evidence>
<dbReference type="GO" id="GO:0004527">
    <property type="term" value="F:exonuclease activity"/>
    <property type="evidence" value="ECO:0007669"/>
    <property type="project" value="UniProtKB-KW"/>
</dbReference>
<evidence type="ECO:0000256" key="5">
    <source>
        <dbReference type="ARBA" id="ARBA00022801"/>
    </source>
</evidence>
<dbReference type="InterPro" id="IPR019406">
    <property type="entry name" value="APLF_PBZ"/>
</dbReference>
<dbReference type="Gene3D" id="3.30.870.10">
    <property type="entry name" value="Endonuclease Chain A"/>
    <property type="match status" value="2"/>
</dbReference>
<dbReference type="GO" id="GO:0003690">
    <property type="term" value="F:double-stranded DNA binding"/>
    <property type="evidence" value="ECO:0007669"/>
    <property type="project" value="TreeGrafter"/>
</dbReference>
<dbReference type="Pfam" id="PF06087">
    <property type="entry name" value="Tyr-DNA_phospho"/>
    <property type="match status" value="1"/>
</dbReference>
<feature type="site" description="Interaction with DNA" evidence="11">
    <location>
        <position position="445"/>
    </location>
</feature>
<comment type="caution">
    <text evidence="14">The sequence shown here is derived from an EMBL/GenBank/DDBJ whole genome shotgun (WGS) entry which is preliminary data.</text>
</comment>
<sequence length="536" mass="60960">MGDKEKRVGTIDRRPMCRYGTDCYRKNPVHFKEYRHPGYDSDTDDDDDDKLEKSPPAKRQKLTSGLTTSEPSFSSSSSSLPKDTENDMKCLPFLLTTVRGIPSEFNNKNMAVSIKDILSNTMGDLEASAQFNYMFDIPWLMEQYPADKRSKPLLIVHGNQREAKAQLHQEAEPYPNIKLFAVRLEAFGTHHSKMMLLLYKEGLKVVITTANLIAMDWDQKTQGVWMSPVFPKLSKLSGEEYANYSPTNFKEDLLEYLAAYGGSALDEWKKHIQEHDMSSARVRLIASVPGRHTGVNKTKWGHLKLRKVLHQHGPSSDDISSKWPVIGQFSSIGSLGNDKDRWLCSEWLQSLSTCSGNMMSSPPLHLVFPTVDNVRHSLEGYPAGGSIPYSSKTALKQPYLPSFFCSWKSHSCGRSHASPHIKTYTRVSPDWSRMSWFLVTSANLSKAAWGTLEKNGQQLMIRSYEIGVLFLPKDQDPERKYFHVKGKQESNEKWSSYSVQLPFDVPPLPYTKDESPWMWDVKYNTPDGHGRIWSPS</sequence>
<feature type="region of interest" description="Disordered" evidence="12">
    <location>
        <begin position="33"/>
        <end position="84"/>
    </location>
</feature>
<dbReference type="PANTHER" id="PTHR12415">
    <property type="entry name" value="TYROSYL-DNA PHOSPHODIESTERASE 1"/>
    <property type="match status" value="1"/>
</dbReference>
<keyword evidence="3" id="KW-0540">Nuclease</keyword>
<dbReference type="CDD" id="cd09193">
    <property type="entry name" value="PLDc_mTdp1_1"/>
    <property type="match status" value="1"/>
</dbReference>
<evidence type="ECO:0000256" key="4">
    <source>
        <dbReference type="ARBA" id="ARBA00022763"/>
    </source>
</evidence>
<comment type="subcellular location">
    <subcellularLocation>
        <location evidence="1">Nucleus</location>
    </subcellularLocation>
</comment>
<keyword evidence="6" id="KW-0269">Exonuclease</keyword>
<dbReference type="EMBL" id="CALNXJ010000040">
    <property type="protein sequence ID" value="CAH3145245.1"/>
    <property type="molecule type" value="Genomic_DNA"/>
</dbReference>
<dbReference type="SUPFAM" id="SSF56024">
    <property type="entry name" value="Phospholipase D/nuclease"/>
    <property type="match status" value="2"/>
</dbReference>
<evidence type="ECO:0000256" key="3">
    <source>
        <dbReference type="ARBA" id="ARBA00022722"/>
    </source>
</evidence>
<feature type="active site" description="Proton donor/acceptor" evidence="9">
    <location>
        <position position="420"/>
    </location>
</feature>
<keyword evidence="4" id="KW-0227">DNA damage</keyword>
<evidence type="ECO:0000256" key="2">
    <source>
        <dbReference type="ARBA" id="ARBA00010205"/>
    </source>
</evidence>
<evidence type="ECO:0000256" key="10">
    <source>
        <dbReference type="PIRSR" id="PIRSR610347-2"/>
    </source>
</evidence>
<feature type="binding site" evidence="10">
    <location>
        <position position="193"/>
    </location>
    <ligand>
        <name>substrate</name>
    </ligand>
</feature>
<organism evidence="14 15">
    <name type="scientific">Pocillopora meandrina</name>
    <dbReference type="NCBI Taxonomy" id="46732"/>
    <lineage>
        <taxon>Eukaryota</taxon>
        <taxon>Metazoa</taxon>
        <taxon>Cnidaria</taxon>
        <taxon>Anthozoa</taxon>
        <taxon>Hexacorallia</taxon>
        <taxon>Scleractinia</taxon>
        <taxon>Astrocoeniina</taxon>
        <taxon>Pocilloporidae</taxon>
        <taxon>Pocillopora</taxon>
    </lineage>
</organism>
<dbReference type="GO" id="GO:0017005">
    <property type="term" value="F:3'-tyrosyl-DNA phosphodiesterase activity"/>
    <property type="evidence" value="ECO:0007669"/>
    <property type="project" value="TreeGrafter"/>
</dbReference>
<protein>
    <recommendedName>
        <fullName evidence="13">PBZ-type domain-containing protein</fullName>
    </recommendedName>
</protein>
<evidence type="ECO:0000256" key="11">
    <source>
        <dbReference type="PIRSR" id="PIRSR610347-3"/>
    </source>
</evidence>
<feature type="binding site" evidence="10">
    <location>
        <position position="422"/>
    </location>
    <ligand>
        <name>substrate</name>
    </ligand>
</feature>
<evidence type="ECO:0000256" key="1">
    <source>
        <dbReference type="ARBA" id="ARBA00004123"/>
    </source>
</evidence>
<evidence type="ECO:0000256" key="6">
    <source>
        <dbReference type="ARBA" id="ARBA00022839"/>
    </source>
</evidence>
<dbReference type="GO" id="GO:0005634">
    <property type="term" value="C:nucleus"/>
    <property type="evidence" value="ECO:0007669"/>
    <property type="project" value="UniProtKB-SubCell"/>
</dbReference>
<evidence type="ECO:0000313" key="14">
    <source>
        <dbReference type="EMBL" id="CAH3145245.1"/>
    </source>
</evidence>
<keyword evidence="5" id="KW-0378">Hydrolase</keyword>
<dbReference type="Proteomes" id="UP001159428">
    <property type="component" value="Unassembled WGS sequence"/>
</dbReference>
<keyword evidence="7" id="KW-0234">DNA repair</keyword>
<evidence type="ECO:0000259" key="13">
    <source>
        <dbReference type="Pfam" id="PF10283"/>
    </source>
</evidence>
<keyword evidence="15" id="KW-1185">Reference proteome</keyword>
<keyword evidence="8" id="KW-0539">Nucleus</keyword>
<feature type="compositionally biased region" description="Low complexity" evidence="12">
    <location>
        <begin position="64"/>
        <end position="81"/>
    </location>
</feature>
<evidence type="ECO:0000256" key="9">
    <source>
        <dbReference type="PIRSR" id="PIRSR610347-1"/>
    </source>
</evidence>
<dbReference type="PANTHER" id="PTHR12415:SF0">
    <property type="entry name" value="TYROSYL-DNA PHOSPHODIESTERASE 1"/>
    <property type="match status" value="1"/>
</dbReference>
<dbReference type="GO" id="GO:0006281">
    <property type="term" value="P:DNA repair"/>
    <property type="evidence" value="ECO:0007669"/>
    <property type="project" value="UniProtKB-KW"/>
</dbReference>
<dbReference type="CDD" id="cd09195">
    <property type="entry name" value="PLDc_mTdp1_2"/>
    <property type="match status" value="1"/>
</dbReference>
<dbReference type="GO" id="GO:0003697">
    <property type="term" value="F:single-stranded DNA binding"/>
    <property type="evidence" value="ECO:0007669"/>
    <property type="project" value="TreeGrafter"/>
</dbReference>
<dbReference type="AlphaFoldDB" id="A0AAU9XGG0"/>
<gene>
    <name evidence="14" type="ORF">PMEA_00022436</name>
</gene>
<comment type="similarity">
    <text evidence="2">Belongs to the tyrosyl-DNA phosphodiesterase family.</text>
</comment>
<name>A0AAU9XGG0_9CNID</name>